<dbReference type="EMBL" id="MU155266">
    <property type="protein sequence ID" value="KAF9477265.1"/>
    <property type="molecule type" value="Genomic_DNA"/>
</dbReference>
<evidence type="ECO:0000313" key="2">
    <source>
        <dbReference type="Proteomes" id="UP000807469"/>
    </source>
</evidence>
<dbReference type="OrthoDB" id="3250044at2759"/>
<dbReference type="AlphaFoldDB" id="A0A9P6CY86"/>
<dbReference type="Proteomes" id="UP000807469">
    <property type="component" value="Unassembled WGS sequence"/>
</dbReference>
<protein>
    <submittedName>
        <fullName evidence="1">Uncharacterized protein</fullName>
    </submittedName>
</protein>
<reference evidence="1" key="1">
    <citation type="submission" date="2020-11" db="EMBL/GenBank/DDBJ databases">
        <authorList>
            <consortium name="DOE Joint Genome Institute"/>
            <person name="Ahrendt S."/>
            <person name="Riley R."/>
            <person name="Andreopoulos W."/>
            <person name="Labutti K."/>
            <person name="Pangilinan J."/>
            <person name="Ruiz-Duenas F.J."/>
            <person name="Barrasa J.M."/>
            <person name="Sanchez-Garcia M."/>
            <person name="Camarero S."/>
            <person name="Miyauchi S."/>
            <person name="Serrano A."/>
            <person name="Linde D."/>
            <person name="Babiker R."/>
            <person name="Drula E."/>
            <person name="Ayuso-Fernandez I."/>
            <person name="Pacheco R."/>
            <person name="Padilla G."/>
            <person name="Ferreira P."/>
            <person name="Barriuso J."/>
            <person name="Kellner H."/>
            <person name="Castanera R."/>
            <person name="Alfaro M."/>
            <person name="Ramirez L."/>
            <person name="Pisabarro A.G."/>
            <person name="Kuo A."/>
            <person name="Tritt A."/>
            <person name="Lipzen A."/>
            <person name="He G."/>
            <person name="Yan M."/>
            <person name="Ng V."/>
            <person name="Cullen D."/>
            <person name="Martin F."/>
            <person name="Rosso M.-N."/>
            <person name="Henrissat B."/>
            <person name="Hibbett D."/>
            <person name="Martinez A.T."/>
            <person name="Grigoriev I.V."/>
        </authorList>
    </citation>
    <scope>NUCLEOTIDE SEQUENCE</scope>
    <source>
        <strain evidence="1">CIRM-BRFM 674</strain>
    </source>
</reference>
<proteinExistence type="predicted"/>
<organism evidence="1 2">
    <name type="scientific">Pholiota conissans</name>
    <dbReference type="NCBI Taxonomy" id="109636"/>
    <lineage>
        <taxon>Eukaryota</taxon>
        <taxon>Fungi</taxon>
        <taxon>Dikarya</taxon>
        <taxon>Basidiomycota</taxon>
        <taxon>Agaricomycotina</taxon>
        <taxon>Agaricomycetes</taxon>
        <taxon>Agaricomycetidae</taxon>
        <taxon>Agaricales</taxon>
        <taxon>Agaricineae</taxon>
        <taxon>Strophariaceae</taxon>
        <taxon>Pholiota</taxon>
    </lineage>
</organism>
<sequence length="271" mass="30704">MQGYSGKEKRSLSIFVAHEKAIIDACAQHERTNCYLPDYRRCILFFIHITEYHVKFGDSWCFSSEALTQREIASIAQRDPSGAPQAVYHFMTYTFTEFIDTIIVKDIFITVSIFKNNYAPLPFTSSEALERFSNKILSRMHRQQSDLANISIAGEPFVLTQSDTDSSNFDVDATRRPVIFDFGEIGWLLASLANFTLLNTSSFTSDVSVHVFGDSLESVVTSSNLESMYAVKLCLGMTSKSDFGTTTTRQYNPLCRWPSESIEDHRPSLLR</sequence>
<keyword evidence="2" id="KW-1185">Reference proteome</keyword>
<accession>A0A9P6CY86</accession>
<evidence type="ECO:0000313" key="1">
    <source>
        <dbReference type="EMBL" id="KAF9477265.1"/>
    </source>
</evidence>
<gene>
    <name evidence="1" type="ORF">BDN70DRAFT_907325</name>
</gene>
<name>A0A9P6CY86_9AGAR</name>
<comment type="caution">
    <text evidence="1">The sequence shown here is derived from an EMBL/GenBank/DDBJ whole genome shotgun (WGS) entry which is preliminary data.</text>
</comment>